<dbReference type="PANTHER" id="PTHR18849:SF0">
    <property type="entry name" value="CILIA- AND FLAGELLA-ASSOCIATED PROTEIN 410-RELATED"/>
    <property type="match status" value="1"/>
</dbReference>
<dbReference type="GO" id="GO:0007010">
    <property type="term" value="P:cytoskeleton organization"/>
    <property type="evidence" value="ECO:0007669"/>
    <property type="project" value="TreeGrafter"/>
</dbReference>
<dbReference type="GO" id="GO:0036064">
    <property type="term" value="C:ciliary basal body"/>
    <property type="evidence" value="ECO:0007669"/>
    <property type="project" value="UniProtKB-ARBA"/>
</dbReference>
<organism evidence="4 5">
    <name type="scientific">Caenorhabditis nigoni</name>
    <dbReference type="NCBI Taxonomy" id="1611254"/>
    <lineage>
        <taxon>Eukaryota</taxon>
        <taxon>Metazoa</taxon>
        <taxon>Ecdysozoa</taxon>
        <taxon>Nematoda</taxon>
        <taxon>Chromadorea</taxon>
        <taxon>Rhabditida</taxon>
        <taxon>Rhabditina</taxon>
        <taxon>Rhabditomorpha</taxon>
        <taxon>Rhabditoidea</taxon>
        <taxon>Rhabditidae</taxon>
        <taxon>Peloderinae</taxon>
        <taxon>Caenorhabditis</taxon>
    </lineage>
</organism>
<dbReference type="STRING" id="1611254.A0A2G5UGI8"/>
<accession>A0A2G5UGI8</accession>
<sequence>MVKLSESAVYIRTKSSLENVKKLNLWGCGIDDIQVCEKMGLLEILSLSVNEVKSLSPLQNCKNLKELYLRKNCIESLDELEYLKDLPSLRTLWIDENPCVGEGGQEYRRKVIRILPNITKLDDKPVTQSDHQEAMEDSIPECDMHSSLYGARSNRSNSIDLMSRSVYVGPAVVDRIVQPQLLHFGDTSDEERINYQPRSFSVEVPGMPLTDEHTNVYLDSAPNSHRGSRHNLMSQSMYGTLCGTLAEEPSSADGEDDWNDFSFEEDRAMVSMPLAASHRMYQSMHEGMVVEMKRPVYGRSVSMPRRRVTAHTTRACSMSPAREQRLTKIMSAVSVLLDELDPEGLRQVVDEAQRRLKKQR</sequence>
<dbReference type="InterPro" id="IPR001611">
    <property type="entry name" value="Leu-rich_rpt"/>
</dbReference>
<dbReference type="InterPro" id="IPR003603">
    <property type="entry name" value="U2A'_phosphoprotein32A_C"/>
</dbReference>
<evidence type="ECO:0000256" key="2">
    <source>
        <dbReference type="ARBA" id="ARBA00022737"/>
    </source>
</evidence>
<dbReference type="FunFam" id="3.80.10.10:FF:000094">
    <property type="entry name" value="protein C21orf2 isoform X1"/>
    <property type="match status" value="1"/>
</dbReference>
<protein>
    <recommendedName>
        <fullName evidence="3">U2A'/phosphoprotein 32 family A C-terminal domain-containing protein</fullName>
    </recommendedName>
</protein>
<comment type="caution">
    <text evidence="4">The sequence shown here is derived from an EMBL/GenBank/DDBJ whole genome shotgun (WGS) entry which is preliminary data.</text>
</comment>
<keyword evidence="2" id="KW-0677">Repeat</keyword>
<gene>
    <name evidence="4" type="primary">Cni-F09G8.5</name>
    <name evidence="4" type="synonym">Cnig_chr_III.g10386</name>
    <name evidence="4" type="ORF">B9Z55_010386</name>
</gene>
<evidence type="ECO:0000256" key="1">
    <source>
        <dbReference type="ARBA" id="ARBA00022614"/>
    </source>
</evidence>
<dbReference type="EMBL" id="PDUG01000003">
    <property type="protein sequence ID" value="PIC38346.1"/>
    <property type="molecule type" value="Genomic_DNA"/>
</dbReference>
<dbReference type="OrthoDB" id="1517790at2759"/>
<evidence type="ECO:0000313" key="5">
    <source>
        <dbReference type="Proteomes" id="UP000230233"/>
    </source>
</evidence>
<dbReference type="InterPro" id="IPR025875">
    <property type="entry name" value="Leu-rich_rpt_4"/>
</dbReference>
<dbReference type="InterPro" id="IPR032675">
    <property type="entry name" value="LRR_dom_sf"/>
</dbReference>
<evidence type="ECO:0000259" key="3">
    <source>
        <dbReference type="SMART" id="SM00446"/>
    </source>
</evidence>
<dbReference type="Gene3D" id="3.80.10.10">
    <property type="entry name" value="Ribonuclease Inhibitor"/>
    <property type="match status" value="1"/>
</dbReference>
<dbReference type="PROSITE" id="PS51450">
    <property type="entry name" value="LRR"/>
    <property type="match status" value="2"/>
</dbReference>
<dbReference type="PANTHER" id="PTHR18849">
    <property type="entry name" value="LEUCINE RICH REPEAT PROTEIN"/>
    <property type="match status" value="1"/>
</dbReference>
<keyword evidence="1" id="KW-0433">Leucine-rich repeat</keyword>
<name>A0A2G5UGI8_9PELO</name>
<proteinExistence type="predicted"/>
<dbReference type="Pfam" id="PF12799">
    <property type="entry name" value="LRR_4"/>
    <property type="match status" value="1"/>
</dbReference>
<evidence type="ECO:0000313" key="4">
    <source>
        <dbReference type="EMBL" id="PIC38346.1"/>
    </source>
</evidence>
<keyword evidence="5" id="KW-1185">Reference proteome</keyword>
<feature type="domain" description="U2A'/phosphoprotein 32 family A C-terminal" evidence="3">
    <location>
        <begin position="104"/>
        <end position="122"/>
    </location>
</feature>
<dbReference type="AlphaFoldDB" id="A0A2G5UGI8"/>
<dbReference type="SUPFAM" id="SSF52058">
    <property type="entry name" value="L domain-like"/>
    <property type="match status" value="1"/>
</dbReference>
<dbReference type="SMART" id="SM00446">
    <property type="entry name" value="LRRcap"/>
    <property type="match status" value="1"/>
</dbReference>
<dbReference type="GO" id="GO:0097733">
    <property type="term" value="C:photoreceptor cell cilium"/>
    <property type="evidence" value="ECO:0007669"/>
    <property type="project" value="UniProtKB-ARBA"/>
</dbReference>
<dbReference type="Proteomes" id="UP000230233">
    <property type="component" value="Chromosome III"/>
</dbReference>
<reference evidence="5" key="1">
    <citation type="submission" date="2017-10" db="EMBL/GenBank/DDBJ databases">
        <title>Rapid genome shrinkage in a self-fertile nematode reveals novel sperm competition proteins.</title>
        <authorList>
            <person name="Yin D."/>
            <person name="Schwarz E.M."/>
            <person name="Thomas C.G."/>
            <person name="Felde R.L."/>
            <person name="Korf I.F."/>
            <person name="Cutter A.D."/>
            <person name="Schartner C.M."/>
            <person name="Ralston E.J."/>
            <person name="Meyer B.J."/>
            <person name="Haag E.S."/>
        </authorList>
    </citation>
    <scope>NUCLEOTIDE SEQUENCE [LARGE SCALE GENOMIC DNA]</scope>
    <source>
        <strain evidence="5">JU1422</strain>
    </source>
</reference>